<organism evidence="2 3">
    <name type="scientific">Methylobacterium isbiliense</name>
    <dbReference type="NCBI Taxonomy" id="315478"/>
    <lineage>
        <taxon>Bacteria</taxon>
        <taxon>Pseudomonadati</taxon>
        <taxon>Pseudomonadota</taxon>
        <taxon>Alphaproteobacteria</taxon>
        <taxon>Hyphomicrobiales</taxon>
        <taxon>Methylobacteriaceae</taxon>
        <taxon>Methylobacterium</taxon>
    </lineage>
</organism>
<dbReference type="Gene3D" id="3.40.50.1110">
    <property type="entry name" value="SGNH hydrolase"/>
    <property type="match status" value="1"/>
</dbReference>
<dbReference type="SUPFAM" id="SSF51120">
    <property type="entry name" value="beta-Roll"/>
    <property type="match status" value="1"/>
</dbReference>
<dbReference type="RefSeq" id="WP_238233607.1">
    <property type="nucleotide sequence ID" value="NZ_BPQQ01000005.1"/>
</dbReference>
<reference evidence="2" key="1">
    <citation type="journal article" date="2021" name="Front. Microbiol.">
        <title>Comprehensive Comparative Genomics and Phenotyping of Methylobacterium Species.</title>
        <authorList>
            <person name="Alessa O."/>
            <person name="Ogura Y."/>
            <person name="Fujitani Y."/>
            <person name="Takami H."/>
            <person name="Hayashi T."/>
            <person name="Sahin N."/>
            <person name="Tani A."/>
        </authorList>
    </citation>
    <scope>NUCLEOTIDE SEQUENCE</scope>
    <source>
        <strain evidence="2">DSM 17168</strain>
    </source>
</reference>
<evidence type="ECO:0000259" key="1">
    <source>
        <dbReference type="Pfam" id="PF13472"/>
    </source>
</evidence>
<dbReference type="Pfam" id="PF13472">
    <property type="entry name" value="Lipase_GDSL_2"/>
    <property type="match status" value="1"/>
</dbReference>
<dbReference type="InterPro" id="IPR051532">
    <property type="entry name" value="Ester_Hydrolysis_Enzymes"/>
</dbReference>
<comment type="caution">
    <text evidence="2">The sequence shown here is derived from an EMBL/GenBank/DDBJ whole genome shotgun (WGS) entry which is preliminary data.</text>
</comment>
<accession>A0ABQ4S6R6</accession>
<dbReference type="Pfam" id="PF16184">
    <property type="entry name" value="Cadherin_3"/>
    <property type="match status" value="1"/>
</dbReference>
<dbReference type="InterPro" id="IPR036514">
    <property type="entry name" value="SGNH_hydro_sf"/>
</dbReference>
<dbReference type="Proteomes" id="UP001055153">
    <property type="component" value="Unassembled WGS sequence"/>
</dbReference>
<dbReference type="Gene3D" id="2.150.10.10">
    <property type="entry name" value="Serralysin-like metalloprotease, C-terminal"/>
    <property type="match status" value="1"/>
</dbReference>
<dbReference type="PRINTS" id="PR00313">
    <property type="entry name" value="CABNDNGRPT"/>
</dbReference>
<sequence>MATITLFDLDGTTAGLDSTRAYQASFGEVLLIPNATLTATGDFAGQTLSVSGFRPEVQISFAGGVDDTADQISVDGLVIATWSGGSNGTPLVFSFTSNATAARVQTLLRNLTYDWNEGAAPVASQSLSLTLAGVARNAAMTAATPNAAPNLDLNGSASGTGVTASAVEQTPRAIAPAATLTDADSTQLTSVTATLLSRPDGNAAESLALSASAAAAASAAGLTVGYDAASGALTITGRAATAVYQDLVRGITYTNASNQPTAAARTVRFVASDGAAASTARDATVTVTPVNDAPVVDLNGAAAGTGVTLPYGATGSVALIAPGGTLADVDSPNLSGGSLRVAFTANAAAGDQLRLVAGNGITLSGSTVSVNGVAVGSVTGGSNGADLVVSFTSANATLARAQTLLRQIGYTTNAAAPSRLTRQLAVTLNDGDGTANGGQPVGTAAASITFSAAANVAPVLTGDLQAAITTGATYTLTTADLFYTDPDDTASGVTFTTSSPVNGSILVNGAIAAAFTGQQLAAGQVAFRHNGAQGSSASFSVSVEDGNEDGSVPAARSFLISVTPPQPGSSLSFASATRGVSASLGAGAWSSAQTLMPLGDSITYGIAPPGVDEHGYRGYFWSDMAAAGKLFDMVGPKTNGAIPDPNNAGYPGAWADDLAEMLPDLLTAYRPETILLMAGANNVLQETTPQNTVRTALATMLDQVTAFNPATRVYVATVLPLSDDETGEVDAVNTVIRAEVASAILSGQNVSLVEMAGFTTNDLFDGIHPTEAAYQRIAAHWSSAVLAAPPNPPATTGIDAAVTDLTGSAFNDLLTGDDRANRLAGGTGFDRLGGGLGDDLLDGGAQDDTLVGGAGNDTLITGTGSDRIEFREADSGRDLVQDFTDNTDKLVFDRQATGVDSVSDLVVSLQGGRVNVAWSPSVGSGVTGRGDVTLQSLTDPALITASDILFIN</sequence>
<dbReference type="Pfam" id="PF00353">
    <property type="entry name" value="HemolysinCabind"/>
    <property type="match status" value="2"/>
</dbReference>
<name>A0ABQ4S6R6_9HYPH</name>
<dbReference type="PANTHER" id="PTHR30383">
    <property type="entry name" value="THIOESTERASE 1/PROTEASE 1/LYSOPHOSPHOLIPASE L1"/>
    <property type="match status" value="1"/>
</dbReference>
<dbReference type="InterPro" id="IPR013830">
    <property type="entry name" value="SGNH_hydro"/>
</dbReference>
<dbReference type="PROSITE" id="PS00330">
    <property type="entry name" value="HEMOLYSIN_CALCIUM"/>
    <property type="match status" value="1"/>
</dbReference>
<protein>
    <recommendedName>
        <fullName evidence="1">SGNH hydrolase-type esterase domain-containing protein</fullName>
    </recommendedName>
</protein>
<feature type="domain" description="SGNH hydrolase-type esterase" evidence="1">
    <location>
        <begin position="598"/>
        <end position="776"/>
    </location>
</feature>
<dbReference type="InterPro" id="IPR001343">
    <property type="entry name" value="Hemolysn_Ca-bd"/>
</dbReference>
<reference evidence="2" key="2">
    <citation type="submission" date="2021-08" db="EMBL/GenBank/DDBJ databases">
        <authorList>
            <person name="Tani A."/>
            <person name="Ola A."/>
            <person name="Ogura Y."/>
            <person name="Katsura K."/>
            <person name="Hayashi T."/>
        </authorList>
    </citation>
    <scope>NUCLEOTIDE SEQUENCE</scope>
    <source>
        <strain evidence="2">DSM 17168</strain>
    </source>
</reference>
<evidence type="ECO:0000313" key="3">
    <source>
        <dbReference type="Proteomes" id="UP001055153"/>
    </source>
</evidence>
<gene>
    <name evidence="2" type="ORF">GMJLKIPL_0567</name>
</gene>
<evidence type="ECO:0000313" key="2">
    <source>
        <dbReference type="EMBL" id="GJD98656.1"/>
    </source>
</evidence>
<keyword evidence="3" id="KW-1185">Reference proteome</keyword>
<dbReference type="InterPro" id="IPR018511">
    <property type="entry name" value="Hemolysin-typ_Ca-bd_CS"/>
</dbReference>
<dbReference type="PANTHER" id="PTHR30383:SF5">
    <property type="entry name" value="SGNH HYDROLASE-TYPE ESTERASE DOMAIN-CONTAINING PROTEIN"/>
    <property type="match status" value="1"/>
</dbReference>
<dbReference type="EMBL" id="BPQQ01000005">
    <property type="protein sequence ID" value="GJD98656.1"/>
    <property type="molecule type" value="Genomic_DNA"/>
</dbReference>
<proteinExistence type="predicted"/>
<dbReference type="InterPro" id="IPR011049">
    <property type="entry name" value="Serralysin-like_metalloprot_C"/>
</dbReference>
<dbReference type="SUPFAM" id="SSF52266">
    <property type="entry name" value="SGNH hydrolase"/>
    <property type="match status" value="1"/>
</dbReference>